<dbReference type="Gene3D" id="1.10.10.60">
    <property type="entry name" value="Homeodomain-like"/>
    <property type="match status" value="1"/>
</dbReference>
<dbReference type="Pfam" id="PF00249">
    <property type="entry name" value="Myb_DNA-binding"/>
    <property type="match status" value="1"/>
</dbReference>
<evidence type="ECO:0000259" key="8">
    <source>
        <dbReference type="PROSITE" id="PS51293"/>
    </source>
</evidence>
<feature type="compositionally biased region" description="Basic residues" evidence="5">
    <location>
        <begin position="326"/>
        <end position="351"/>
    </location>
</feature>
<feature type="region of interest" description="Disordered" evidence="5">
    <location>
        <begin position="131"/>
        <end position="166"/>
    </location>
</feature>
<dbReference type="OrthoDB" id="270417at2759"/>
<name>A0A8J6ATX9_9EUKA</name>
<keyword evidence="2 4" id="KW-0863">Zinc-finger</keyword>
<evidence type="ECO:0000259" key="6">
    <source>
        <dbReference type="PROSITE" id="PS50090"/>
    </source>
</evidence>
<keyword evidence="10" id="KW-1185">Reference proteome</keyword>
<dbReference type="GO" id="GO:0005634">
    <property type="term" value="C:nucleus"/>
    <property type="evidence" value="ECO:0007669"/>
    <property type="project" value="TreeGrafter"/>
</dbReference>
<dbReference type="PANTHER" id="PTHR12374:SF20">
    <property type="entry name" value="TRANSCRIPTIONAL ADAPTER 2-ALPHA"/>
    <property type="match status" value="1"/>
</dbReference>
<dbReference type="GO" id="GO:0006338">
    <property type="term" value="P:chromatin remodeling"/>
    <property type="evidence" value="ECO:0007669"/>
    <property type="project" value="TreeGrafter"/>
</dbReference>
<accession>A0A8J6ATX9</accession>
<dbReference type="GO" id="GO:0003713">
    <property type="term" value="F:transcription coactivator activity"/>
    <property type="evidence" value="ECO:0007669"/>
    <property type="project" value="TreeGrafter"/>
</dbReference>
<evidence type="ECO:0000313" key="10">
    <source>
        <dbReference type="Proteomes" id="UP000717585"/>
    </source>
</evidence>
<dbReference type="InterPro" id="IPR017884">
    <property type="entry name" value="SANT_dom"/>
</dbReference>
<feature type="compositionally biased region" description="Basic and acidic residues" evidence="5">
    <location>
        <begin position="154"/>
        <end position="166"/>
    </location>
</feature>
<evidence type="ECO:0000259" key="7">
    <source>
        <dbReference type="PROSITE" id="PS50135"/>
    </source>
</evidence>
<dbReference type="Proteomes" id="UP000717585">
    <property type="component" value="Unassembled WGS sequence"/>
</dbReference>
<organism evidence="9 10">
    <name type="scientific">Carpediemonas membranifera</name>
    <dbReference type="NCBI Taxonomy" id="201153"/>
    <lineage>
        <taxon>Eukaryota</taxon>
        <taxon>Metamonada</taxon>
        <taxon>Carpediemonas-like organisms</taxon>
        <taxon>Carpediemonas</taxon>
    </lineage>
</organism>
<dbReference type="InterPro" id="IPR001005">
    <property type="entry name" value="SANT/Myb"/>
</dbReference>
<feature type="domain" description="SANT" evidence="8">
    <location>
        <begin position="40"/>
        <end position="93"/>
    </location>
</feature>
<dbReference type="SMART" id="SM00717">
    <property type="entry name" value="SANT"/>
    <property type="match status" value="1"/>
</dbReference>
<dbReference type="InterPro" id="IPR000433">
    <property type="entry name" value="Znf_ZZ"/>
</dbReference>
<evidence type="ECO:0000256" key="5">
    <source>
        <dbReference type="SAM" id="MobiDB-lite"/>
    </source>
</evidence>
<dbReference type="PROSITE" id="PS50135">
    <property type="entry name" value="ZF_ZZ_2"/>
    <property type="match status" value="1"/>
</dbReference>
<keyword evidence="1" id="KW-0479">Metal-binding</keyword>
<evidence type="ECO:0000256" key="2">
    <source>
        <dbReference type="ARBA" id="ARBA00022771"/>
    </source>
</evidence>
<dbReference type="InterPro" id="IPR055141">
    <property type="entry name" value="TADA2A_B-like_dom"/>
</dbReference>
<feature type="region of interest" description="Disordered" evidence="5">
    <location>
        <begin position="321"/>
        <end position="396"/>
    </location>
</feature>
<dbReference type="GO" id="GO:0008270">
    <property type="term" value="F:zinc ion binding"/>
    <property type="evidence" value="ECO:0007669"/>
    <property type="project" value="UniProtKB-KW"/>
</dbReference>
<dbReference type="GO" id="GO:0003677">
    <property type="term" value="F:DNA binding"/>
    <property type="evidence" value="ECO:0007669"/>
    <property type="project" value="UniProtKB-KW"/>
</dbReference>
<evidence type="ECO:0000256" key="1">
    <source>
        <dbReference type="ARBA" id="ARBA00022723"/>
    </source>
</evidence>
<dbReference type="SUPFAM" id="SSF46689">
    <property type="entry name" value="Homeodomain-like"/>
    <property type="match status" value="1"/>
</dbReference>
<dbReference type="GO" id="GO:0006357">
    <property type="term" value="P:regulation of transcription by RNA polymerase II"/>
    <property type="evidence" value="ECO:0007669"/>
    <property type="project" value="TreeGrafter"/>
</dbReference>
<evidence type="ECO:0000313" key="9">
    <source>
        <dbReference type="EMBL" id="KAG9394048.1"/>
    </source>
</evidence>
<feature type="compositionally biased region" description="Acidic residues" evidence="5">
    <location>
        <begin position="386"/>
        <end position="396"/>
    </location>
</feature>
<evidence type="ECO:0000256" key="4">
    <source>
        <dbReference type="PROSITE-ProRule" id="PRU00228"/>
    </source>
</evidence>
<dbReference type="CDD" id="cd00167">
    <property type="entry name" value="SANT"/>
    <property type="match status" value="1"/>
</dbReference>
<dbReference type="SUPFAM" id="SSF57850">
    <property type="entry name" value="RING/U-box"/>
    <property type="match status" value="1"/>
</dbReference>
<keyword evidence="9" id="KW-0238">DNA-binding</keyword>
<dbReference type="PROSITE" id="PS50090">
    <property type="entry name" value="MYB_LIKE"/>
    <property type="match status" value="1"/>
</dbReference>
<evidence type="ECO:0000256" key="3">
    <source>
        <dbReference type="ARBA" id="ARBA00022833"/>
    </source>
</evidence>
<dbReference type="InterPro" id="IPR009057">
    <property type="entry name" value="Homeodomain-like_sf"/>
</dbReference>
<protein>
    <submittedName>
        <fullName evidence="9">Myb-like DNA-binding domain</fullName>
    </submittedName>
</protein>
<proteinExistence type="predicted"/>
<gene>
    <name evidence="9" type="ORF">J8273_4411</name>
</gene>
<sequence>MQCCDCTDFSLCINCYLAGVEVQRHKCSHTMYPRLSFPDKFVNDWTTDEELFMIEALELNGLGNWELIRAHVNPRRSVRECFEHYLRLYYHGGPLANEEAIATLQQLGPGKDQEIIEGLFNRDLGELPVALPVEPPLGELPSTDPLPEQPPAPEPKDGEKEKGPTRVPHEYVQGYWPLRGDFNVEYDDNAEEGIANINIDVTKDSLASLNTKIVIINLFNERLRIREEKKRIVQLGGLVYKEQHGKLQHLLATGAKDMLVPPERVMPFFRYSLDDEVPGKTYFDLLEGLQKESTLRMEIARLQNWRLHGITKKADGTTFDAEYKSKKVPKKTGRGRGRGRGGRGGRSRGKKNTMATPASTRPVEAPVQTAPATAPPAMVRTRAVDDDVDMDGDDIM</sequence>
<comment type="caution">
    <text evidence="9">The sequence shown here is derived from an EMBL/GenBank/DDBJ whole genome shotgun (WGS) entry which is preliminary data.</text>
</comment>
<reference evidence="9" key="1">
    <citation type="submission" date="2021-05" db="EMBL/GenBank/DDBJ databases">
        <title>A free-living protist that lacks canonical eukaryotic 1 DNA replication and segregation systems.</title>
        <authorList>
            <person name="Salas-Leiva D.E."/>
            <person name="Tromer E.C."/>
            <person name="Curtis B.A."/>
            <person name="Jerlstrom-Hultqvist J."/>
            <person name="Kolisko M."/>
            <person name="Yi Z."/>
            <person name="Salas-Leiva J.S."/>
            <person name="Gallot-Lavallee L."/>
            <person name="Kops G.J.P.L."/>
            <person name="Archibald J.M."/>
            <person name="Simpson A.G.B."/>
            <person name="Roger A.J."/>
        </authorList>
    </citation>
    <scope>NUCLEOTIDE SEQUENCE</scope>
    <source>
        <strain evidence="9">BICM</strain>
    </source>
</reference>
<feature type="domain" description="ZZ-type" evidence="7">
    <location>
        <begin position="1"/>
        <end position="39"/>
    </location>
</feature>
<dbReference type="PANTHER" id="PTHR12374">
    <property type="entry name" value="TRANSCRIPTIONAL ADAPTOR 2 ADA2 -RELATED"/>
    <property type="match status" value="1"/>
</dbReference>
<dbReference type="AlphaFoldDB" id="A0A8J6ATX9"/>
<feature type="compositionally biased region" description="Low complexity" evidence="5">
    <location>
        <begin position="131"/>
        <end position="141"/>
    </location>
</feature>
<keyword evidence="3" id="KW-0862">Zinc</keyword>
<dbReference type="GO" id="GO:0003682">
    <property type="term" value="F:chromatin binding"/>
    <property type="evidence" value="ECO:0007669"/>
    <property type="project" value="TreeGrafter"/>
</dbReference>
<feature type="compositionally biased region" description="Low complexity" evidence="5">
    <location>
        <begin position="362"/>
        <end position="381"/>
    </location>
</feature>
<dbReference type="PROSITE" id="PS51293">
    <property type="entry name" value="SANT"/>
    <property type="match status" value="1"/>
</dbReference>
<dbReference type="EMBL" id="JAHDYR010000017">
    <property type="protein sequence ID" value="KAG9394048.1"/>
    <property type="molecule type" value="Genomic_DNA"/>
</dbReference>
<dbReference type="Pfam" id="PF22941">
    <property type="entry name" value="TADA2A-like_3rd"/>
    <property type="match status" value="1"/>
</dbReference>
<feature type="domain" description="Myb-like" evidence="6">
    <location>
        <begin position="37"/>
        <end position="89"/>
    </location>
</feature>